<accession>E8U7E4</accession>
<name>E8U7E4_DEIML</name>
<evidence type="ECO:0000313" key="2">
    <source>
        <dbReference type="EMBL" id="ADV66983.1"/>
    </source>
</evidence>
<dbReference type="EMBL" id="CP002454">
    <property type="protein sequence ID" value="ADV66983.1"/>
    <property type="molecule type" value="Genomic_DNA"/>
</dbReference>
<reference evidence="2 3" key="1">
    <citation type="journal article" date="2011" name="Stand. Genomic Sci.">
        <title>Complete genome sequence of Deinococcus maricopensis type strain (LB-34).</title>
        <authorList>
            <person name="Pukall R."/>
            <person name="Zeytun A."/>
            <person name="Lucas S."/>
            <person name="Lapidus A."/>
            <person name="Hammon N."/>
            <person name="Deshpande S."/>
            <person name="Nolan M."/>
            <person name="Cheng J.F."/>
            <person name="Pitluck S."/>
            <person name="Liolios K."/>
            <person name="Pagani I."/>
            <person name="Mikhailova N."/>
            <person name="Ivanova N."/>
            <person name="Mavromatis K."/>
            <person name="Pati A."/>
            <person name="Tapia R."/>
            <person name="Han C."/>
            <person name="Goodwin L."/>
            <person name="Chen A."/>
            <person name="Palaniappan K."/>
            <person name="Land M."/>
            <person name="Hauser L."/>
            <person name="Chang Y.J."/>
            <person name="Jeffries C.D."/>
            <person name="Brambilla E.M."/>
            <person name="Rohde M."/>
            <person name="Goker M."/>
            <person name="Detter J.C."/>
            <person name="Woyke T."/>
            <person name="Bristow J."/>
            <person name="Eisen J.A."/>
            <person name="Markowitz V."/>
            <person name="Hugenholtz P."/>
            <person name="Kyrpides N.C."/>
            <person name="Klenk H.P."/>
        </authorList>
    </citation>
    <scope>NUCLEOTIDE SEQUENCE [LARGE SCALE GENOMIC DNA]</scope>
    <source>
        <strain evidence="3">DSM 21211 / LMG 22137 / NRRL B-23946 / LB-34</strain>
    </source>
</reference>
<evidence type="ECO:0000256" key="1">
    <source>
        <dbReference type="SAM" id="SignalP"/>
    </source>
</evidence>
<protein>
    <submittedName>
        <fullName evidence="2">ABC transporter substrate-binding protein</fullName>
    </submittedName>
</protein>
<reference evidence="3" key="2">
    <citation type="submission" date="2011-01" db="EMBL/GenBank/DDBJ databases">
        <title>The complete genome of Deinococcus maricopensis DSM 21211.</title>
        <authorList>
            <consortium name="US DOE Joint Genome Institute (JGI-PGF)"/>
            <person name="Lucas S."/>
            <person name="Copeland A."/>
            <person name="Lapidus A."/>
            <person name="Goodwin L."/>
            <person name="Pitluck S."/>
            <person name="Kyrpides N."/>
            <person name="Mavromatis K."/>
            <person name="Pagani I."/>
            <person name="Ivanova N."/>
            <person name="Ovchinnikova G."/>
            <person name="Zeytun A."/>
            <person name="Detter J.C."/>
            <person name="Han C."/>
            <person name="Land M."/>
            <person name="Hauser L."/>
            <person name="Markowitz V."/>
            <person name="Cheng J.-F."/>
            <person name="Hugenholtz P."/>
            <person name="Woyke T."/>
            <person name="Wu D."/>
            <person name="Pukall R."/>
            <person name="Gehrich-Schroeter G."/>
            <person name="Brambilla E."/>
            <person name="Klenk H.-P."/>
            <person name="Eisen J.A."/>
        </authorList>
    </citation>
    <scope>NUCLEOTIDE SEQUENCE [LARGE SCALE GENOMIC DNA]</scope>
    <source>
        <strain evidence="3">DSM 21211 / LMG 22137 / NRRL B-23946 / LB-34</strain>
    </source>
</reference>
<dbReference type="RefSeq" id="WP_013556488.1">
    <property type="nucleotide sequence ID" value="NC_014958.1"/>
</dbReference>
<sequence precursor="true">MPARSPHLLAAALILSASVAQAQPMTFNAAFVRMNVEGNVVLKVGNAEVPVVLQGIALGIGADGALNRMLPASLIMKVVVKEKSGPGKLPKVVLFKGPTNINEALVSQGYATRQ</sequence>
<keyword evidence="3" id="KW-1185">Reference proteome</keyword>
<evidence type="ECO:0000313" key="3">
    <source>
        <dbReference type="Proteomes" id="UP000008635"/>
    </source>
</evidence>
<dbReference type="AlphaFoldDB" id="E8U7E4"/>
<organism evidence="2 3">
    <name type="scientific">Deinococcus maricopensis (strain DSM 21211 / LMG 22137 / NRRL B-23946 / LB-34)</name>
    <dbReference type="NCBI Taxonomy" id="709986"/>
    <lineage>
        <taxon>Bacteria</taxon>
        <taxon>Thermotogati</taxon>
        <taxon>Deinococcota</taxon>
        <taxon>Deinococci</taxon>
        <taxon>Deinococcales</taxon>
        <taxon>Deinococcaceae</taxon>
        <taxon>Deinococcus</taxon>
    </lineage>
</organism>
<feature type="chain" id="PRO_5003232430" evidence="1">
    <location>
        <begin position="23"/>
        <end position="114"/>
    </location>
</feature>
<gene>
    <name evidence="2" type="ordered locus">Deima_1333</name>
</gene>
<feature type="signal peptide" evidence="1">
    <location>
        <begin position="1"/>
        <end position="22"/>
    </location>
</feature>
<dbReference type="Proteomes" id="UP000008635">
    <property type="component" value="Chromosome"/>
</dbReference>
<dbReference type="STRING" id="709986.Deima_1333"/>
<dbReference type="HOGENOM" id="CLU_2116997_0_0_0"/>
<proteinExistence type="predicted"/>
<dbReference type="KEGG" id="dmr:Deima_1333"/>
<keyword evidence="1" id="KW-0732">Signal</keyword>